<proteinExistence type="predicted"/>
<dbReference type="AlphaFoldDB" id="A0A812NK94"/>
<comment type="caution">
    <text evidence="2">The sequence shown here is derived from an EMBL/GenBank/DDBJ whole genome shotgun (WGS) entry which is preliminary data.</text>
</comment>
<dbReference type="EMBL" id="CAJNDS010002079">
    <property type="protein sequence ID" value="CAE7311063.1"/>
    <property type="molecule type" value="Genomic_DNA"/>
</dbReference>
<gene>
    <name evidence="2" type="ORF">SNAT2548_LOCUS16345</name>
</gene>
<feature type="compositionally biased region" description="Polar residues" evidence="1">
    <location>
        <begin position="433"/>
        <end position="443"/>
    </location>
</feature>
<name>A0A812NK94_9DINO</name>
<evidence type="ECO:0000256" key="1">
    <source>
        <dbReference type="SAM" id="MobiDB-lite"/>
    </source>
</evidence>
<evidence type="ECO:0000313" key="3">
    <source>
        <dbReference type="Proteomes" id="UP000604046"/>
    </source>
</evidence>
<accession>A0A812NK94</accession>
<sequence length="501" mass="56815">MPALCVTLISGKSVVELDDFEGPGCDLRVLVAYELRVSPERVKLLAGSREITNEESLNNEVGQVTAMVAEGQELPGWCQEKLLGFFSFVEAPGVGPLPEGSEEIDAQMMGHVLMLAMQRFGRRTRHRYVSSLLAMGVYVDDVRGFLTSMFKPDTFNEHWARSKLRNKQDLSKWRALHWKIKAEQDRLKEAINAFLALDVRLSIYGWGATRCYSRWETHDAGGKTSRHRVYGLRLNHNAVEFDKVLGLWLEPEGILDRQAATFIRATWSGYYARSRRLGREDGNDLRREVSVEEVVARFQTLLHLLAASQMGREDAAWLRPHVEKAMAAMMEGIRKETTLLAATAYNPTQKDQDEACMTILRNVAKAMLDASVHMQNLREQAFENLLWMAAHRNDAVRIGGMKLLNELFPTEERTTQLMEMPGTDWPHMHMHSKSQAASPSSDHSTPPISEIPSSLPSPRRLVEKSRGFLGNPVALRQEEDDVPIAGRHILFEHYRIGPDEW</sequence>
<keyword evidence="3" id="KW-1185">Reference proteome</keyword>
<feature type="compositionally biased region" description="Low complexity" evidence="1">
    <location>
        <begin position="444"/>
        <end position="458"/>
    </location>
</feature>
<dbReference type="Proteomes" id="UP000604046">
    <property type="component" value="Unassembled WGS sequence"/>
</dbReference>
<organism evidence="2 3">
    <name type="scientific">Symbiodinium natans</name>
    <dbReference type="NCBI Taxonomy" id="878477"/>
    <lineage>
        <taxon>Eukaryota</taxon>
        <taxon>Sar</taxon>
        <taxon>Alveolata</taxon>
        <taxon>Dinophyceae</taxon>
        <taxon>Suessiales</taxon>
        <taxon>Symbiodiniaceae</taxon>
        <taxon>Symbiodinium</taxon>
    </lineage>
</organism>
<reference evidence="2" key="1">
    <citation type="submission" date="2021-02" db="EMBL/GenBank/DDBJ databases">
        <authorList>
            <person name="Dougan E. K."/>
            <person name="Rhodes N."/>
            <person name="Thang M."/>
            <person name="Chan C."/>
        </authorList>
    </citation>
    <scope>NUCLEOTIDE SEQUENCE</scope>
</reference>
<protein>
    <submittedName>
        <fullName evidence="2">Uncharacterized protein</fullName>
    </submittedName>
</protein>
<evidence type="ECO:0000313" key="2">
    <source>
        <dbReference type="EMBL" id="CAE7311063.1"/>
    </source>
</evidence>
<feature type="region of interest" description="Disordered" evidence="1">
    <location>
        <begin position="425"/>
        <end position="459"/>
    </location>
</feature>